<reference evidence="1" key="1">
    <citation type="submission" date="2019-02" db="EMBL/GenBank/DDBJ databases">
        <authorList>
            <person name="Gruber-Vodicka R. H."/>
            <person name="Seah K. B. B."/>
        </authorList>
    </citation>
    <scope>NUCLEOTIDE SEQUENCE</scope>
    <source>
        <strain evidence="1">BECK_DK47</strain>
    </source>
</reference>
<gene>
    <name evidence="1" type="ORF">BECKDK2373B_GA0170837_102051</name>
</gene>
<name>A0A450S8X0_9GAMM</name>
<dbReference type="PANTHER" id="PTHR39550">
    <property type="entry name" value="SLL0658 PROTEIN"/>
    <property type="match status" value="1"/>
</dbReference>
<proteinExistence type="predicted"/>
<dbReference type="Pfam" id="PF11848">
    <property type="entry name" value="DUF3368"/>
    <property type="match status" value="1"/>
</dbReference>
<dbReference type="PANTHER" id="PTHR39550:SF1">
    <property type="entry name" value="SLL0658 PROTEIN"/>
    <property type="match status" value="1"/>
</dbReference>
<organism evidence="1">
    <name type="scientific">Candidatus Kentrum sp. DK</name>
    <dbReference type="NCBI Taxonomy" id="2126562"/>
    <lineage>
        <taxon>Bacteria</taxon>
        <taxon>Pseudomonadati</taxon>
        <taxon>Pseudomonadota</taxon>
        <taxon>Gammaproteobacteria</taxon>
        <taxon>Candidatus Kentrum</taxon>
    </lineage>
</organism>
<sequence length="162" mass="17288">MPRQLIVNTSPLIFLSRVDGLEWLARLCRDTVLVPKAVITELLAGFDGPPIVNAVKRNTRFSIIDDVTVPATILAWDLGAGETQVLGACLERDGSVAVLDDKAARQCGMGMGIPVVGTLGVILAAKRSGLIPMAGSVVDQLLREGLYLERALVEKALREVGE</sequence>
<protein>
    <submittedName>
        <fullName evidence="1">Predicted nucleic acid-binding protein, contains PIN domain</fullName>
    </submittedName>
</protein>
<evidence type="ECO:0000313" key="1">
    <source>
        <dbReference type="EMBL" id="VFJ48441.1"/>
    </source>
</evidence>
<dbReference type="EMBL" id="CAADEX010000020">
    <property type="protein sequence ID" value="VFJ48441.1"/>
    <property type="molecule type" value="Genomic_DNA"/>
</dbReference>
<accession>A0A450S8X0</accession>
<dbReference type="InterPro" id="IPR021799">
    <property type="entry name" value="PIN-like_prokaryotic"/>
</dbReference>
<dbReference type="AlphaFoldDB" id="A0A450S8X0"/>